<keyword evidence="2" id="KW-0732">Signal</keyword>
<gene>
    <name evidence="3" type="ORF">EJ06DRAFT_528729</name>
</gene>
<name>A0A6G1I2Z6_9PEZI</name>
<feature type="signal peptide" evidence="2">
    <location>
        <begin position="1"/>
        <end position="23"/>
    </location>
</feature>
<reference evidence="3" key="1">
    <citation type="journal article" date="2020" name="Stud. Mycol.">
        <title>101 Dothideomycetes genomes: a test case for predicting lifestyles and emergence of pathogens.</title>
        <authorList>
            <person name="Haridas S."/>
            <person name="Albert R."/>
            <person name="Binder M."/>
            <person name="Bloem J."/>
            <person name="Labutti K."/>
            <person name="Salamov A."/>
            <person name="Andreopoulos B."/>
            <person name="Baker S."/>
            <person name="Barry K."/>
            <person name="Bills G."/>
            <person name="Bluhm B."/>
            <person name="Cannon C."/>
            <person name="Castanera R."/>
            <person name="Culley D."/>
            <person name="Daum C."/>
            <person name="Ezra D."/>
            <person name="Gonzalez J."/>
            <person name="Henrissat B."/>
            <person name="Kuo A."/>
            <person name="Liang C."/>
            <person name="Lipzen A."/>
            <person name="Lutzoni F."/>
            <person name="Magnuson J."/>
            <person name="Mondo S."/>
            <person name="Nolan M."/>
            <person name="Ohm R."/>
            <person name="Pangilinan J."/>
            <person name="Park H.-J."/>
            <person name="Ramirez L."/>
            <person name="Alfaro M."/>
            <person name="Sun H."/>
            <person name="Tritt A."/>
            <person name="Yoshinaga Y."/>
            <person name="Zwiers L.-H."/>
            <person name="Turgeon B."/>
            <person name="Goodwin S."/>
            <person name="Spatafora J."/>
            <person name="Crous P."/>
            <person name="Grigoriev I."/>
        </authorList>
    </citation>
    <scope>NUCLEOTIDE SEQUENCE</scope>
    <source>
        <strain evidence="3">CBS 262.69</strain>
    </source>
</reference>
<organism evidence="3 4">
    <name type="scientific">Trichodelitschia bisporula</name>
    <dbReference type="NCBI Taxonomy" id="703511"/>
    <lineage>
        <taxon>Eukaryota</taxon>
        <taxon>Fungi</taxon>
        <taxon>Dikarya</taxon>
        <taxon>Ascomycota</taxon>
        <taxon>Pezizomycotina</taxon>
        <taxon>Dothideomycetes</taxon>
        <taxon>Dothideomycetes incertae sedis</taxon>
        <taxon>Phaeotrichales</taxon>
        <taxon>Phaeotrichaceae</taxon>
        <taxon>Trichodelitschia</taxon>
    </lineage>
</organism>
<keyword evidence="4" id="KW-1185">Reference proteome</keyword>
<dbReference type="EMBL" id="ML996691">
    <property type="protein sequence ID" value="KAF2402632.1"/>
    <property type="molecule type" value="Genomic_DNA"/>
</dbReference>
<accession>A0A6G1I2Z6</accession>
<evidence type="ECO:0000313" key="4">
    <source>
        <dbReference type="Proteomes" id="UP000799640"/>
    </source>
</evidence>
<evidence type="ECO:0000313" key="3">
    <source>
        <dbReference type="EMBL" id="KAF2402632.1"/>
    </source>
</evidence>
<evidence type="ECO:0000256" key="1">
    <source>
        <dbReference type="SAM" id="MobiDB-lite"/>
    </source>
</evidence>
<feature type="chain" id="PRO_5026100601" evidence="2">
    <location>
        <begin position="24"/>
        <end position="70"/>
    </location>
</feature>
<dbReference type="Proteomes" id="UP000799640">
    <property type="component" value="Unassembled WGS sequence"/>
</dbReference>
<evidence type="ECO:0000256" key="2">
    <source>
        <dbReference type="SAM" id="SignalP"/>
    </source>
</evidence>
<feature type="region of interest" description="Disordered" evidence="1">
    <location>
        <begin position="49"/>
        <end position="70"/>
    </location>
</feature>
<sequence length="70" mass="7843">MRLVRPALHLAAHLAAWCSTCLLAPWPYCSIRRHKSAEDLQQQADESLNGNLKYSTPSNNNAQLTLGQMH</sequence>
<dbReference type="AlphaFoldDB" id="A0A6G1I2Z6"/>
<protein>
    <submittedName>
        <fullName evidence="3">Uncharacterized protein</fullName>
    </submittedName>
</protein>
<proteinExistence type="predicted"/>